<feature type="compositionally biased region" description="Low complexity" evidence="1">
    <location>
        <begin position="110"/>
        <end position="200"/>
    </location>
</feature>
<dbReference type="NCBIfam" id="TIGR01965">
    <property type="entry name" value="VCBS_repeat"/>
    <property type="match status" value="1"/>
</dbReference>
<organism evidence="2 3">
    <name type="scientific">Actinomycetospora aurantiaca</name>
    <dbReference type="NCBI Taxonomy" id="3129233"/>
    <lineage>
        <taxon>Bacteria</taxon>
        <taxon>Bacillati</taxon>
        <taxon>Actinomycetota</taxon>
        <taxon>Actinomycetes</taxon>
        <taxon>Pseudonocardiales</taxon>
        <taxon>Pseudonocardiaceae</taxon>
        <taxon>Actinomycetospora</taxon>
    </lineage>
</organism>
<dbReference type="InterPro" id="IPR015943">
    <property type="entry name" value="WD40/YVTN_repeat-like_dom_sf"/>
</dbReference>
<dbReference type="Proteomes" id="UP001385809">
    <property type="component" value="Unassembled WGS sequence"/>
</dbReference>
<proteinExistence type="predicted"/>
<dbReference type="EMBL" id="JBBEGN010000001">
    <property type="protein sequence ID" value="MEJ2866384.1"/>
    <property type="molecule type" value="Genomic_DNA"/>
</dbReference>
<gene>
    <name evidence="2" type="ORF">WCD74_01320</name>
</gene>
<evidence type="ECO:0000256" key="1">
    <source>
        <dbReference type="SAM" id="MobiDB-lite"/>
    </source>
</evidence>
<dbReference type="InterPro" id="IPR051200">
    <property type="entry name" value="Host-pathogen_enzymatic-act"/>
</dbReference>
<dbReference type="PANTHER" id="PTHR47197">
    <property type="entry name" value="PROTEIN NIRF"/>
    <property type="match status" value="1"/>
</dbReference>
<dbReference type="InterPro" id="IPR010221">
    <property type="entry name" value="VCBS_dom"/>
</dbReference>
<keyword evidence="3" id="KW-1185">Reference proteome</keyword>
<sequence length="784" mass="79601">MKKLVKTRSRVRADEAARARKMARIAKRERSHRSAVATYAARTTLFAAVGAGVLLHGGVQEASAAPVSVVLLSAGEGEESGGSSAVDNEDDGGEESREPDDASEAEPAESEPATGAVESTPSSTPQPTGTAPTTSTPKATTTSAPEPTTKKSTSKATPEPTVAKPTTTPTQAPTTAAADPAPAAATAAPALRRAPAARPAVGKKQEADRRVLAPAGTTREHRAITADRVTRAVAQNVLTRIALGLAGVVPPSNPTTPTSPAAPAAPASALLLAQWALFRRGGTVFNQSPAASPTQAPSTTGLVTGNLNATDPDGDRLTYSVIGQPARGTVVVQPDGTFVYTPDAALARTGGTDTFTVLVRDNSPGQGRATDVLRALLGRHHTALANRLFGPHAVAVTVPVVVAAPATNTPPVVPTTPPAPTTDRGTGVVSGSLGVRDADGDPLEFTVVDQPGVGTVTVDPATGVYTFTPTAAARRVAAATPGTDTVTFTVRVSDSQGEAVSVPVTVVVDPGHAEVVAAIPVAGAQSLYASPDGRRVYALGAGGAGAPGIVAARTFAALDAPAATGSTIAIIDATSNTLISTVTLPGQPQELVFSPDGRYAFVTTRVDPYDTYRSPSTVTVIDTATDSVVGTLEAQSSHGSLYFAPDGRHAYLSDYLGDTLLVFDLDDAAVLTIPATRPQQLDFSPDGRRAYMPSITDGRTVVIDTTTHTVLGSVPGYGGTVFGPDGRYGYVVDYQHVDGSVTVIDTLDDSSVVIPLAGTRRRSSSGPGVGTPSSATAPVTGTGG</sequence>
<feature type="region of interest" description="Disordered" evidence="1">
    <location>
        <begin position="758"/>
        <end position="784"/>
    </location>
</feature>
<dbReference type="Gene3D" id="2.130.10.10">
    <property type="entry name" value="YVTN repeat-like/Quinoprotein amine dehydrogenase"/>
    <property type="match status" value="1"/>
</dbReference>
<name>A0ABU8MHH3_9PSEU</name>
<comment type="caution">
    <text evidence="2">The sequence shown here is derived from an EMBL/GenBank/DDBJ whole genome shotgun (WGS) entry which is preliminary data.</text>
</comment>
<feature type="compositionally biased region" description="Low complexity" evidence="1">
    <location>
        <begin position="764"/>
        <end position="776"/>
    </location>
</feature>
<feature type="region of interest" description="Disordered" evidence="1">
    <location>
        <begin position="75"/>
        <end position="219"/>
    </location>
</feature>
<evidence type="ECO:0000313" key="3">
    <source>
        <dbReference type="Proteomes" id="UP001385809"/>
    </source>
</evidence>
<dbReference type="RefSeq" id="WP_337693008.1">
    <property type="nucleotide sequence ID" value="NZ_JBBEGN010000001.1"/>
</dbReference>
<evidence type="ECO:0000313" key="2">
    <source>
        <dbReference type="EMBL" id="MEJ2866384.1"/>
    </source>
</evidence>
<dbReference type="SUPFAM" id="SSF51004">
    <property type="entry name" value="C-terminal (heme d1) domain of cytochrome cd1-nitrite reductase"/>
    <property type="match status" value="1"/>
</dbReference>
<protein>
    <submittedName>
        <fullName evidence="2">Ig-like domain-containing protein</fullName>
    </submittedName>
</protein>
<accession>A0ABU8MHH3</accession>
<reference evidence="2 3" key="1">
    <citation type="submission" date="2024-03" db="EMBL/GenBank/DDBJ databases">
        <title>Actinomycetospora sp. OC33-EN08, a novel actinomycete isolated from wild orchid (Aerides multiflora).</title>
        <authorList>
            <person name="Suriyachadkun C."/>
        </authorList>
    </citation>
    <scope>NUCLEOTIDE SEQUENCE [LARGE SCALE GENOMIC DNA]</scope>
    <source>
        <strain evidence="2 3">OC33-EN08</strain>
    </source>
</reference>
<dbReference type="Pfam" id="PF17963">
    <property type="entry name" value="Big_9"/>
    <property type="match status" value="2"/>
</dbReference>
<dbReference type="InterPro" id="IPR011048">
    <property type="entry name" value="Haem_d1_sf"/>
</dbReference>
<dbReference type="Gene3D" id="2.60.40.2810">
    <property type="match status" value="1"/>
</dbReference>
<dbReference type="PANTHER" id="PTHR47197:SF3">
    <property type="entry name" value="DIHYDRO-HEME D1 DEHYDROGENASE"/>
    <property type="match status" value="1"/>
</dbReference>